<proteinExistence type="predicted"/>
<keyword evidence="2" id="KW-1185">Reference proteome</keyword>
<dbReference type="OrthoDB" id="2083458at2"/>
<dbReference type="InterPro" id="IPR011990">
    <property type="entry name" value="TPR-like_helical_dom_sf"/>
</dbReference>
<dbReference type="SUPFAM" id="SSF48452">
    <property type="entry name" value="TPR-like"/>
    <property type="match status" value="1"/>
</dbReference>
<protein>
    <recommendedName>
        <fullName evidence="3">Tetratricopeptide repeat protein</fullName>
    </recommendedName>
</protein>
<organism evidence="1 2">
    <name type="scientific">Deinococcus phoenicis</name>
    <dbReference type="NCBI Taxonomy" id="1476583"/>
    <lineage>
        <taxon>Bacteria</taxon>
        <taxon>Thermotogati</taxon>
        <taxon>Deinococcota</taxon>
        <taxon>Deinococci</taxon>
        <taxon>Deinococcales</taxon>
        <taxon>Deinococcaceae</taxon>
        <taxon>Deinococcus</taxon>
    </lineage>
</organism>
<gene>
    <name evidence="1" type="ORF">DEIPH_ctg006orf0008</name>
</gene>
<comment type="caution">
    <text evidence="1">The sequence shown here is derived from an EMBL/GenBank/DDBJ whole genome shotgun (WGS) entry which is preliminary data.</text>
</comment>
<evidence type="ECO:0008006" key="3">
    <source>
        <dbReference type="Google" id="ProtNLM"/>
    </source>
</evidence>
<name>A0A016QTP9_9DEIO</name>
<accession>A0A016QTP9</accession>
<dbReference type="PATRIC" id="fig|1476583.3.peg.416"/>
<dbReference type="Proteomes" id="UP000020492">
    <property type="component" value="Unassembled WGS sequence"/>
</dbReference>
<evidence type="ECO:0000313" key="2">
    <source>
        <dbReference type="Proteomes" id="UP000020492"/>
    </source>
</evidence>
<dbReference type="AlphaFoldDB" id="A0A016QTP9"/>
<dbReference type="Gene3D" id="1.25.40.10">
    <property type="entry name" value="Tetratricopeptide repeat domain"/>
    <property type="match status" value="1"/>
</dbReference>
<evidence type="ECO:0000313" key="1">
    <source>
        <dbReference type="EMBL" id="EYB69443.1"/>
    </source>
</evidence>
<reference evidence="1 2" key="1">
    <citation type="submission" date="2014-03" db="EMBL/GenBank/DDBJ databases">
        <title>Draft genome sequence of Deinococcus phoenicis 1P10ME.</title>
        <authorList>
            <person name="Stepanov V.G."/>
            <person name="Vaishampayan P."/>
            <person name="Venkateswaran K."/>
            <person name="Fox G.E."/>
        </authorList>
    </citation>
    <scope>NUCLEOTIDE SEQUENCE [LARGE SCALE GENOMIC DNA]</scope>
    <source>
        <strain evidence="1 2">1P10ME</strain>
    </source>
</reference>
<sequence length="200" mass="21507">MLGDVWQAIDEARFAEARALLEADPALLASDPGQMALGYALAHEGQFGGAREVYGRLRNTHAGQPWEHVPLHQLGMVERLAGDPAAALRLFDEERALIERLPEVDRAFKRAVNGYELGVNRLALGQVAEARATLAAALADAQQADDPLTLGCVHRALGDMAAQTGDPDGARAEYEQAATLFEEAGDEWAAAEARARREAL</sequence>
<dbReference type="RefSeq" id="WP_034353080.1">
    <property type="nucleotide sequence ID" value="NZ_JHAC01000006.1"/>
</dbReference>
<dbReference type="EMBL" id="JHAC01000006">
    <property type="protein sequence ID" value="EYB69443.1"/>
    <property type="molecule type" value="Genomic_DNA"/>
</dbReference>
<dbReference type="eggNOG" id="ENOG503399Y">
    <property type="taxonomic scope" value="Bacteria"/>
</dbReference>